<sequence>MSPPSEVSPADQASLPRPLTAVTAIAALFLGILAVSFAAIFVRISEQDLGPYATISHRFWIAALALSIGLGGQSSLGQSVSLGQSLGSLGRSQWGLLILAGLISGVDLCVWATSLTQTSVANAAVLGNLAPLFTALGTWLLWKQRFDPRFLVGLAVALAGALTIGLQDFQLLPGQVRGDGLALLSAVFFSAYLLTIEQLRSRLTTPLILLVCSGVAALVSGAISLGLEDHFWPQSPLGWGAVIGLGLISQTLGQGLVAYSLSQLSSGLVSVTFLLEPVVAAIFAWILFGESLGLLNGLGFALVIVGVYLAIMSQTEPTGTSAKAAIADVE</sequence>
<evidence type="ECO:0000259" key="3">
    <source>
        <dbReference type="Pfam" id="PF00892"/>
    </source>
</evidence>
<feature type="transmembrane region" description="Helical" evidence="2">
    <location>
        <begin position="294"/>
        <end position="311"/>
    </location>
</feature>
<proteinExistence type="inferred from homology"/>
<comment type="caution">
    <text evidence="4">The sequence shown here is derived from an EMBL/GenBank/DDBJ whole genome shotgun (WGS) entry which is preliminary data.</text>
</comment>
<keyword evidence="2" id="KW-1133">Transmembrane helix</keyword>
<feature type="domain" description="EamA" evidence="3">
    <location>
        <begin position="177"/>
        <end position="311"/>
    </location>
</feature>
<evidence type="ECO:0000313" key="5">
    <source>
        <dbReference type="Proteomes" id="UP000031561"/>
    </source>
</evidence>
<dbReference type="Pfam" id="PF00892">
    <property type="entry name" value="EamA"/>
    <property type="match status" value="2"/>
</dbReference>
<reference evidence="4 5" key="1">
    <citation type="journal article" date="2015" name="Genome Announc.">
        <title>Draft Genome Sequence of Filamentous Marine Cyanobacterium Lyngbya confervoides Strain BDU141951.</title>
        <authorList>
            <person name="Chandrababunaidu M.M."/>
            <person name="Sen D."/>
            <person name="Tripathy S."/>
        </authorList>
    </citation>
    <scope>NUCLEOTIDE SEQUENCE [LARGE SCALE GENOMIC DNA]</scope>
    <source>
        <strain evidence="4 5">BDU141951</strain>
    </source>
</reference>
<keyword evidence="5" id="KW-1185">Reference proteome</keyword>
<feature type="transmembrane region" description="Helical" evidence="2">
    <location>
        <begin position="268"/>
        <end position="288"/>
    </location>
</feature>
<evidence type="ECO:0000256" key="2">
    <source>
        <dbReference type="SAM" id="Phobius"/>
    </source>
</evidence>
<dbReference type="RefSeq" id="WP_166277235.1">
    <property type="nucleotide sequence ID" value="NZ_JTHE03000104.1"/>
</dbReference>
<feature type="domain" description="EamA" evidence="3">
    <location>
        <begin position="24"/>
        <end position="164"/>
    </location>
</feature>
<keyword evidence="2" id="KW-0812">Transmembrane</keyword>
<organism evidence="4 5">
    <name type="scientific">Lyngbya confervoides BDU141951</name>
    <dbReference type="NCBI Taxonomy" id="1574623"/>
    <lineage>
        <taxon>Bacteria</taxon>
        <taxon>Bacillati</taxon>
        <taxon>Cyanobacteriota</taxon>
        <taxon>Cyanophyceae</taxon>
        <taxon>Oscillatoriophycideae</taxon>
        <taxon>Oscillatoriales</taxon>
        <taxon>Microcoleaceae</taxon>
        <taxon>Lyngbya</taxon>
    </lineage>
</organism>
<dbReference type="SUPFAM" id="SSF103481">
    <property type="entry name" value="Multidrug resistance efflux transporter EmrE"/>
    <property type="match status" value="2"/>
</dbReference>
<dbReference type="PANTHER" id="PTHR22911">
    <property type="entry name" value="ACYL-MALONYL CONDENSING ENZYME-RELATED"/>
    <property type="match status" value="1"/>
</dbReference>
<dbReference type="Proteomes" id="UP000031561">
    <property type="component" value="Unassembled WGS sequence"/>
</dbReference>
<feature type="transmembrane region" description="Helical" evidence="2">
    <location>
        <begin position="20"/>
        <end position="42"/>
    </location>
</feature>
<comment type="similarity">
    <text evidence="1">Belongs to the EamA transporter family.</text>
</comment>
<keyword evidence="2" id="KW-0472">Membrane</keyword>
<feature type="transmembrane region" description="Helical" evidence="2">
    <location>
        <begin position="94"/>
        <end position="114"/>
    </location>
</feature>
<feature type="transmembrane region" description="Helical" evidence="2">
    <location>
        <begin position="120"/>
        <end position="142"/>
    </location>
</feature>
<feature type="transmembrane region" description="Helical" evidence="2">
    <location>
        <begin position="178"/>
        <end position="195"/>
    </location>
</feature>
<dbReference type="InterPro" id="IPR037185">
    <property type="entry name" value="EmrE-like"/>
</dbReference>
<dbReference type="PANTHER" id="PTHR22911:SF76">
    <property type="entry name" value="EAMA DOMAIN-CONTAINING PROTEIN"/>
    <property type="match status" value="1"/>
</dbReference>
<evidence type="ECO:0000256" key="1">
    <source>
        <dbReference type="ARBA" id="ARBA00007362"/>
    </source>
</evidence>
<feature type="transmembrane region" description="Helical" evidence="2">
    <location>
        <begin position="207"/>
        <end position="227"/>
    </location>
</feature>
<feature type="transmembrane region" description="Helical" evidence="2">
    <location>
        <begin position="149"/>
        <end position="166"/>
    </location>
</feature>
<protein>
    <submittedName>
        <fullName evidence="4">DMT family transporter</fullName>
    </submittedName>
</protein>
<feature type="transmembrane region" description="Helical" evidence="2">
    <location>
        <begin position="239"/>
        <end position="261"/>
    </location>
</feature>
<accession>A0ABD4T8A0</accession>
<evidence type="ECO:0000313" key="4">
    <source>
        <dbReference type="EMBL" id="MCM1984846.1"/>
    </source>
</evidence>
<dbReference type="EMBL" id="JTHE03000104">
    <property type="protein sequence ID" value="MCM1984846.1"/>
    <property type="molecule type" value="Genomic_DNA"/>
</dbReference>
<name>A0ABD4T8A0_9CYAN</name>
<dbReference type="InterPro" id="IPR000620">
    <property type="entry name" value="EamA_dom"/>
</dbReference>
<gene>
    <name evidence="4" type="ORF">QQ91_0018650</name>
</gene>
<dbReference type="AlphaFoldDB" id="A0ABD4T8A0"/>